<evidence type="ECO:0000256" key="10">
    <source>
        <dbReference type="SAM" id="MobiDB-lite"/>
    </source>
</evidence>
<evidence type="ECO:0000256" key="3">
    <source>
        <dbReference type="ARBA" id="ARBA00022598"/>
    </source>
</evidence>
<dbReference type="InterPro" id="IPR014729">
    <property type="entry name" value="Rossmann-like_a/b/a_fold"/>
</dbReference>
<feature type="compositionally biased region" description="Basic and acidic residues" evidence="10">
    <location>
        <begin position="923"/>
        <end position="965"/>
    </location>
</feature>
<dbReference type="EMBL" id="FLRE01000088">
    <property type="protein sequence ID" value="SBT34961.1"/>
    <property type="molecule type" value="Genomic_DNA"/>
</dbReference>
<evidence type="ECO:0000256" key="7">
    <source>
        <dbReference type="ARBA" id="ARBA00023146"/>
    </source>
</evidence>
<dbReference type="GO" id="GO:0005829">
    <property type="term" value="C:cytosol"/>
    <property type="evidence" value="ECO:0007669"/>
    <property type="project" value="TreeGrafter"/>
</dbReference>
<name>A0A1A8YU51_PLAOA</name>
<dbReference type="Proteomes" id="UP000078550">
    <property type="component" value="Unassembled WGS sequence"/>
</dbReference>
<dbReference type="SUPFAM" id="SSF52374">
    <property type="entry name" value="Nucleotidylyl transferase"/>
    <property type="match status" value="1"/>
</dbReference>
<dbReference type="InterPro" id="IPR002300">
    <property type="entry name" value="aa-tRNA-synth_Ia"/>
</dbReference>
<dbReference type="PROSITE" id="PS00178">
    <property type="entry name" value="AA_TRNA_LIGASE_I"/>
    <property type="match status" value="1"/>
</dbReference>
<dbReference type="InterPro" id="IPR009080">
    <property type="entry name" value="tRNAsynth_Ia_anticodon-bd"/>
</dbReference>
<sequence length="1360" mass="158764">MGLPSVRLEGCNRSLHFSLKLQRGRCFLPCCFDRIPSRRETMRRLPQLVFTLYLCANAILSVAHSIRLENKEKLACPYARKKESTSRDNLTIHALKRRRKPYIIYHPVNPRGYRKNVKKKKKRKSFPLLISADVANRASHVGIKRCIAYVRWTYRKGINTLSFNEKHVQEERGKTILLEKCIPRGYSKMSRRLHEIIYRKNYPLGILSWRYSFFKIDTLPHLNCEIINEICTRYITNSVNFYIDIFTELYKISQYENVYDKAVTNFLYLFKKQEEKKYVQNFHSSHYGNAFILVYPPPNLSGELHAGHYFNFIHQHILLLFNKHILARTDHGGLSAHEMFYKDYAGKSPSKRSSTGGSGESIVGCVTTECDVADYAADDHAADDRAADDHAADDHAADDHAADQRDMSKWQESLREKILEDMQRMNIVVDRERFYNTMDSGMKDIVTKTFHVLFKNDIILNKFYPAYYCYELKTVIPRHDVEFREERTDKCLLRLHIVSQNSVRELTERTSEHEVPHPVSFLTEGQHKNGKEIQKISSQVDGSNCCFKEKDKYEDLLRGSHSNEVKLFRKRSCHFEYINDDRTDIKSMDYIFLELESPEQMQDIAAVLYYSPRREKYQKKFALLPFSNRAIPLVFCKWRTMRLSLLCSDGFGDHAQKDQKDQKGQKNQKQNSEDVFMPVFFSKWGDGHHKENPILPCLSNEMDKTGYIKVQKAKDNIFKCAYYKNHRCKLVLSEQWGLKYDKLSKSFYETKDNKDIKIIPSKFKKYFLQNSVENDLWILSRQIPFGHPIPLYKYDPGEIIPSEKVSSGEALLKNFSCYVYGNSVEEAQENLIKSAYFERRNIKKEFLQREDVLDSWFSSCLYFLHCLRESGVDVSLLLRERKGCLVDFLCTGKDILYPWVLRSFSLLYYLAEGGHLEEILRRGSDSEGDISDPKSRRGKEEHGGGEAERGGGEAERGGGEAERGGGEAQHCGGEAQHCGGEAQHSGGEAQHCGGEAERGVKPKLNFRLASTVKFHGILRDNVGRKISKSDINATHYKRLLEKVNTDSMRLSLAFLEKGKEDVVFSQNYVHKSNKFLRKLWNIGTYIKKNCPFEPYQMFSAYFRNRKEYIYEFLKKYVDSSNEVEVLDVSLTPRMAHVGIFSLYCETINKVMNEIISFNTSKIIQTIYDFIMKVFSRFYMVYCLHENNNGKINNIGAFLIRYIFEGMLKALFPFIPHITEVLYIQLYLKKKKKKKYIYISQYILSCNYDFFKHEQFVLKDSVQTNKYFFTLMDIFFFLRKSKKISSNMHILLRIYLKRFMGDPPLTLFQNEKTFFCNSCGVNVSFYVQPEGLPIDTEMEIHNMANEREKVLHKGQLFIILS</sequence>
<evidence type="ECO:0000256" key="6">
    <source>
        <dbReference type="ARBA" id="ARBA00022917"/>
    </source>
</evidence>
<evidence type="ECO:0000256" key="4">
    <source>
        <dbReference type="ARBA" id="ARBA00022741"/>
    </source>
</evidence>
<comment type="similarity">
    <text evidence="1 9">Belongs to the class-I aminoacyl-tRNA synthetase family.</text>
</comment>
<dbReference type="Gene3D" id="1.10.730.10">
    <property type="entry name" value="Isoleucyl-tRNA Synthetase, Domain 1"/>
    <property type="match status" value="1"/>
</dbReference>
<feature type="region of interest" description="Disordered" evidence="10">
    <location>
        <begin position="384"/>
        <end position="406"/>
    </location>
</feature>
<evidence type="ECO:0000256" key="5">
    <source>
        <dbReference type="ARBA" id="ARBA00022840"/>
    </source>
</evidence>
<evidence type="ECO:0000259" key="12">
    <source>
        <dbReference type="Pfam" id="PF08264"/>
    </source>
</evidence>
<dbReference type="InterPro" id="IPR001412">
    <property type="entry name" value="aa-tRNA-synth_I_CS"/>
</dbReference>
<dbReference type="SUPFAM" id="SSF47323">
    <property type="entry name" value="Anticodon-binding domain of a subclass of class I aminoacyl-tRNA synthetases"/>
    <property type="match status" value="1"/>
</dbReference>
<gene>
    <name evidence="13" type="ORF">POVWA2_022570</name>
</gene>
<feature type="domain" description="Aminoacyl-tRNA synthetase class Ia" evidence="11">
    <location>
        <begin position="406"/>
        <end position="906"/>
    </location>
</feature>
<dbReference type="InterPro" id="IPR002303">
    <property type="entry name" value="Valyl-tRNA_ligase"/>
</dbReference>
<evidence type="ECO:0000313" key="13">
    <source>
        <dbReference type="EMBL" id="SBT34961.1"/>
    </source>
</evidence>
<feature type="domain" description="Methionyl/Valyl/Leucyl/Isoleucyl-tRNA synthetase anticodon-binding" evidence="12">
    <location>
        <begin position="1141"/>
        <end position="1241"/>
    </location>
</feature>
<dbReference type="GO" id="GO:0004832">
    <property type="term" value="F:valine-tRNA ligase activity"/>
    <property type="evidence" value="ECO:0007669"/>
    <property type="project" value="UniProtKB-EC"/>
</dbReference>
<evidence type="ECO:0000256" key="8">
    <source>
        <dbReference type="ARBA" id="ARBA00029936"/>
    </source>
</evidence>
<evidence type="ECO:0000256" key="9">
    <source>
        <dbReference type="RuleBase" id="RU363035"/>
    </source>
</evidence>
<dbReference type="EC" id="6.1.1.9" evidence="2"/>
<dbReference type="PANTHER" id="PTHR11946:SF109">
    <property type="entry name" value="VALINE--TRNA LIGASE"/>
    <property type="match status" value="1"/>
</dbReference>
<dbReference type="GO" id="GO:0005524">
    <property type="term" value="F:ATP binding"/>
    <property type="evidence" value="ECO:0007669"/>
    <property type="project" value="UniProtKB-KW"/>
</dbReference>
<dbReference type="InterPro" id="IPR013155">
    <property type="entry name" value="M/V/L/I-tRNA-synth_anticd-bd"/>
</dbReference>
<reference evidence="14" key="1">
    <citation type="submission" date="2016-05" db="EMBL/GenBank/DDBJ databases">
        <authorList>
            <person name="Naeem Raeece"/>
        </authorList>
    </citation>
    <scope>NUCLEOTIDE SEQUENCE [LARGE SCALE GENOMIC DNA]</scope>
</reference>
<keyword evidence="6 9" id="KW-0648">Protein biosynthesis</keyword>
<keyword evidence="3 9" id="KW-0436">Ligase</keyword>
<dbReference type="Gene3D" id="3.40.50.620">
    <property type="entry name" value="HUPs"/>
    <property type="match status" value="2"/>
</dbReference>
<protein>
    <recommendedName>
        <fullName evidence="2">valine--tRNA ligase</fullName>
        <ecNumber evidence="2">6.1.1.9</ecNumber>
    </recommendedName>
    <alternativeName>
        <fullName evidence="8">Valyl-tRNA synthetase</fullName>
    </alternativeName>
</protein>
<evidence type="ECO:0000259" key="11">
    <source>
        <dbReference type="Pfam" id="PF00133"/>
    </source>
</evidence>
<evidence type="ECO:0000256" key="2">
    <source>
        <dbReference type="ARBA" id="ARBA00013169"/>
    </source>
</evidence>
<dbReference type="PANTHER" id="PTHR11946">
    <property type="entry name" value="VALYL-TRNA SYNTHETASES"/>
    <property type="match status" value="1"/>
</dbReference>
<organism evidence="13 14">
    <name type="scientific">Plasmodium ovale wallikeri</name>
    <dbReference type="NCBI Taxonomy" id="864142"/>
    <lineage>
        <taxon>Eukaryota</taxon>
        <taxon>Sar</taxon>
        <taxon>Alveolata</taxon>
        <taxon>Apicomplexa</taxon>
        <taxon>Aconoidasida</taxon>
        <taxon>Haemosporida</taxon>
        <taxon>Plasmodiidae</taxon>
        <taxon>Plasmodium</taxon>
        <taxon>Plasmodium (Plasmodium)</taxon>
    </lineage>
</organism>
<dbReference type="Pfam" id="PF00133">
    <property type="entry name" value="tRNA-synt_1"/>
    <property type="match status" value="1"/>
</dbReference>
<accession>A0A1A8YU51</accession>
<feature type="region of interest" description="Disordered" evidence="10">
    <location>
        <begin position="923"/>
        <end position="995"/>
    </location>
</feature>
<keyword evidence="7 9" id="KW-0030">Aminoacyl-tRNA synthetase</keyword>
<dbReference type="Pfam" id="PF08264">
    <property type="entry name" value="Anticodon_1"/>
    <property type="match status" value="1"/>
</dbReference>
<evidence type="ECO:0000256" key="1">
    <source>
        <dbReference type="ARBA" id="ARBA00005594"/>
    </source>
</evidence>
<proteinExistence type="inferred from homology"/>
<keyword evidence="4 9" id="KW-0547">Nucleotide-binding</keyword>
<dbReference type="GO" id="GO:0006438">
    <property type="term" value="P:valyl-tRNA aminoacylation"/>
    <property type="evidence" value="ECO:0007669"/>
    <property type="project" value="InterPro"/>
</dbReference>
<evidence type="ECO:0000313" key="14">
    <source>
        <dbReference type="Proteomes" id="UP000078550"/>
    </source>
</evidence>
<dbReference type="PRINTS" id="PR00986">
    <property type="entry name" value="TRNASYNTHVAL"/>
</dbReference>
<keyword evidence="5 9" id="KW-0067">ATP-binding</keyword>